<proteinExistence type="predicted"/>
<dbReference type="InterPro" id="IPR036514">
    <property type="entry name" value="SGNH_hydro_sf"/>
</dbReference>
<protein>
    <submittedName>
        <fullName evidence="2">Lysophospholipase L1</fullName>
    </submittedName>
</protein>
<dbReference type="RefSeq" id="WP_090164142.1">
    <property type="nucleotide sequence ID" value="NZ_FMWK01000020.1"/>
</dbReference>
<sequence length="196" mass="22369">MKKLILFGDSNTYGYDPRDFFGGRYPENVRWATMIRHALKNEYDVIEEGQNGRALPSTTSSFFRNMIEDLNTDDVLAMMLGTNDILLVNYPNAEAPVRQLDSILAYVKEHCKGKFILIAPPYISDIYPDLKSYHDCCVEMNIRFMELAKKYDIDAIDAAVWNIPMGSDGVHFSIEGHKIFGEKILLSLSQMIKAEQ</sequence>
<reference evidence="2 3" key="1">
    <citation type="submission" date="2016-10" db="EMBL/GenBank/DDBJ databases">
        <authorList>
            <person name="de Groot N.N."/>
        </authorList>
    </citation>
    <scope>NUCLEOTIDE SEQUENCE [LARGE SCALE GENOMIC DNA]</scope>
    <source>
        <strain evidence="2 3">DSM 10317</strain>
    </source>
</reference>
<gene>
    <name evidence="2" type="ORF">SAMN02910350_02741</name>
</gene>
<dbReference type="Proteomes" id="UP000199428">
    <property type="component" value="Unassembled WGS sequence"/>
</dbReference>
<dbReference type="Gene3D" id="3.40.50.1110">
    <property type="entry name" value="SGNH hydrolase"/>
    <property type="match status" value="1"/>
</dbReference>
<dbReference type="SUPFAM" id="SSF52266">
    <property type="entry name" value="SGNH hydrolase"/>
    <property type="match status" value="1"/>
</dbReference>
<accession>A0A1G5S542</accession>
<evidence type="ECO:0000313" key="3">
    <source>
        <dbReference type="Proteomes" id="UP000199428"/>
    </source>
</evidence>
<name>A0A1G5S542_PSEXY</name>
<evidence type="ECO:0000313" key="2">
    <source>
        <dbReference type="EMBL" id="SCZ81298.1"/>
    </source>
</evidence>
<organism evidence="2 3">
    <name type="scientific">Pseudobutyrivibrio xylanivorans</name>
    <dbReference type="NCBI Taxonomy" id="185007"/>
    <lineage>
        <taxon>Bacteria</taxon>
        <taxon>Bacillati</taxon>
        <taxon>Bacillota</taxon>
        <taxon>Clostridia</taxon>
        <taxon>Lachnospirales</taxon>
        <taxon>Lachnospiraceae</taxon>
        <taxon>Pseudobutyrivibrio</taxon>
    </lineage>
</organism>
<dbReference type="Pfam" id="PF13472">
    <property type="entry name" value="Lipase_GDSL_2"/>
    <property type="match status" value="1"/>
</dbReference>
<evidence type="ECO:0000259" key="1">
    <source>
        <dbReference type="Pfam" id="PF13472"/>
    </source>
</evidence>
<dbReference type="InterPro" id="IPR013830">
    <property type="entry name" value="SGNH_hydro"/>
</dbReference>
<dbReference type="EMBL" id="FMWK01000020">
    <property type="protein sequence ID" value="SCZ81298.1"/>
    <property type="molecule type" value="Genomic_DNA"/>
</dbReference>
<dbReference type="AlphaFoldDB" id="A0A1G5S542"/>
<feature type="domain" description="SGNH hydrolase-type esterase" evidence="1">
    <location>
        <begin position="6"/>
        <end position="179"/>
    </location>
</feature>